<evidence type="ECO:0008006" key="5">
    <source>
        <dbReference type="Google" id="ProtNLM"/>
    </source>
</evidence>
<name>A0ABV6CKW7_9RHOB</name>
<dbReference type="Gene3D" id="1.10.8.1040">
    <property type="match status" value="1"/>
</dbReference>
<feature type="compositionally biased region" description="Polar residues" evidence="1">
    <location>
        <begin position="225"/>
        <end position="261"/>
    </location>
</feature>
<gene>
    <name evidence="3" type="ORF">ACFFIZ_09975</name>
</gene>
<dbReference type="SUPFAM" id="SSF109998">
    <property type="entry name" value="Triger factor/SurA peptide-binding domain-like"/>
    <property type="match status" value="1"/>
</dbReference>
<feature type="compositionally biased region" description="Polar residues" evidence="1">
    <location>
        <begin position="31"/>
        <end position="44"/>
    </location>
</feature>
<evidence type="ECO:0000256" key="2">
    <source>
        <dbReference type="SAM" id="SignalP"/>
    </source>
</evidence>
<feature type="region of interest" description="Disordered" evidence="1">
    <location>
        <begin position="213"/>
        <end position="284"/>
    </location>
</feature>
<proteinExistence type="predicted"/>
<feature type="signal peptide" evidence="2">
    <location>
        <begin position="1"/>
        <end position="28"/>
    </location>
</feature>
<dbReference type="Gene3D" id="6.10.140.970">
    <property type="match status" value="1"/>
</dbReference>
<sequence length="284" mass="29837">MFMTNRNLHSVALAAALALPIAAAPAFAQTADSGQTTGDSSQSADMAPQAAPDGTTAGDPMAAPAPDQVVATVGGTDIRGEDVVAAIAQLPPQVQAQPPQMLIPLALEQLILRELILQEAQSQNLAEDPEVTQLVEQTMQDAQSNAMVQVWLERETADAVTDEAVQQYYDEAKAQGGEDFPPLEEVRPQIEQHLRQQQMTELRTSLREGADVVLYGPNGEPMEDAQTQGSMDATSGGQSDMGTAPEDQSNTDSASGSQADTATEADGPTEGPVDTPAEETSPKN</sequence>
<evidence type="ECO:0000256" key="1">
    <source>
        <dbReference type="SAM" id="MobiDB-lite"/>
    </source>
</evidence>
<comment type="caution">
    <text evidence="3">The sequence shown here is derived from an EMBL/GenBank/DDBJ whole genome shotgun (WGS) entry which is preliminary data.</text>
</comment>
<dbReference type="Proteomes" id="UP001589795">
    <property type="component" value="Unassembled WGS sequence"/>
</dbReference>
<dbReference type="EMBL" id="JBHLWQ010000088">
    <property type="protein sequence ID" value="MFC0200636.1"/>
    <property type="molecule type" value="Genomic_DNA"/>
</dbReference>
<dbReference type="InterPro" id="IPR027304">
    <property type="entry name" value="Trigger_fact/SurA_dom_sf"/>
</dbReference>
<keyword evidence="4" id="KW-1185">Reference proteome</keyword>
<organism evidence="3 4">
    <name type="scientific">Paracoccus rhizosphaerae</name>
    <dbReference type="NCBI Taxonomy" id="1133347"/>
    <lineage>
        <taxon>Bacteria</taxon>
        <taxon>Pseudomonadati</taxon>
        <taxon>Pseudomonadota</taxon>
        <taxon>Alphaproteobacteria</taxon>
        <taxon>Rhodobacterales</taxon>
        <taxon>Paracoccaceae</taxon>
        <taxon>Paracoccus</taxon>
    </lineage>
</organism>
<reference evidence="3 4" key="1">
    <citation type="submission" date="2024-09" db="EMBL/GenBank/DDBJ databases">
        <authorList>
            <person name="Sun Q."/>
            <person name="Mori K."/>
        </authorList>
    </citation>
    <scope>NUCLEOTIDE SEQUENCE [LARGE SCALE GENOMIC DNA]</scope>
    <source>
        <strain evidence="3 4">CCM 7904</strain>
    </source>
</reference>
<feature type="chain" id="PRO_5045297062" description="Peptidyl-prolyl cis-trans isomerase SurA" evidence="2">
    <location>
        <begin position="29"/>
        <end position="284"/>
    </location>
</feature>
<keyword evidence="2" id="KW-0732">Signal</keyword>
<feature type="region of interest" description="Disordered" evidence="1">
    <location>
        <begin position="31"/>
        <end position="66"/>
    </location>
</feature>
<dbReference type="RefSeq" id="WP_265505762.1">
    <property type="nucleotide sequence ID" value="NZ_JAOTBE010000004.1"/>
</dbReference>
<evidence type="ECO:0000313" key="3">
    <source>
        <dbReference type="EMBL" id="MFC0200636.1"/>
    </source>
</evidence>
<evidence type="ECO:0000313" key="4">
    <source>
        <dbReference type="Proteomes" id="UP001589795"/>
    </source>
</evidence>
<protein>
    <recommendedName>
        <fullName evidence="5">Peptidyl-prolyl cis-trans isomerase SurA</fullName>
    </recommendedName>
</protein>
<accession>A0ABV6CKW7</accession>